<proteinExistence type="predicted"/>
<dbReference type="PANTHER" id="PTHR11203">
    <property type="entry name" value="CLEAVAGE AND POLYADENYLATION SPECIFICITY FACTOR FAMILY MEMBER"/>
    <property type="match status" value="1"/>
</dbReference>
<gene>
    <name evidence="4" type="ORF">GCM10010982_20890</name>
</gene>
<dbReference type="EMBL" id="BMLS01000003">
    <property type="protein sequence ID" value="GGO69527.1"/>
    <property type="molecule type" value="Genomic_DNA"/>
</dbReference>
<keyword evidence="5" id="KW-1185">Reference proteome</keyword>
<dbReference type="InterPro" id="IPR036866">
    <property type="entry name" value="RibonucZ/Hydroxyglut_hydro"/>
</dbReference>
<dbReference type="Proteomes" id="UP000606935">
    <property type="component" value="Unassembled WGS sequence"/>
</dbReference>
<protein>
    <submittedName>
        <fullName evidence="4">MBL fold metallo-hydrolase</fullName>
    </submittedName>
</protein>
<dbReference type="PANTHER" id="PTHR11203:SF37">
    <property type="entry name" value="INTEGRATOR COMPLEX SUBUNIT 11"/>
    <property type="match status" value="1"/>
</dbReference>
<dbReference type="InterPro" id="IPR001279">
    <property type="entry name" value="Metallo-B-lactamas"/>
</dbReference>
<dbReference type="GO" id="GO:0016787">
    <property type="term" value="F:hydrolase activity"/>
    <property type="evidence" value="ECO:0007669"/>
    <property type="project" value="UniProtKB-KW"/>
</dbReference>
<dbReference type="Pfam" id="PF00753">
    <property type="entry name" value="Lactamase_B"/>
    <property type="match status" value="1"/>
</dbReference>
<dbReference type="GO" id="GO:0004521">
    <property type="term" value="F:RNA endonuclease activity"/>
    <property type="evidence" value="ECO:0007669"/>
    <property type="project" value="TreeGrafter"/>
</dbReference>
<accession>A0A918DJI3</accession>
<dbReference type="InterPro" id="IPR050698">
    <property type="entry name" value="MBL"/>
</dbReference>
<keyword evidence="1" id="KW-0378">Hydrolase</keyword>
<dbReference type="SMART" id="SM00849">
    <property type="entry name" value="Lactamase_B"/>
    <property type="match status" value="1"/>
</dbReference>
<dbReference type="RefSeq" id="WP_188694415.1">
    <property type="nucleotide sequence ID" value="NZ_BMLS01000003.1"/>
</dbReference>
<dbReference type="Gene3D" id="3.40.50.10890">
    <property type="match status" value="1"/>
</dbReference>
<dbReference type="Pfam" id="PF10996">
    <property type="entry name" value="Beta-Casp"/>
    <property type="match status" value="1"/>
</dbReference>
<feature type="domain" description="Metallo-beta-lactamase" evidence="2">
    <location>
        <begin position="14"/>
        <end position="239"/>
    </location>
</feature>
<evidence type="ECO:0000313" key="5">
    <source>
        <dbReference type="Proteomes" id="UP000606935"/>
    </source>
</evidence>
<dbReference type="InterPro" id="IPR011108">
    <property type="entry name" value="RMMBL"/>
</dbReference>
<sequence>MATIRFLGAAQEVTGSCHLLESEEIGKVLLDCGMHQGGDIIDRLESEDFAFNPHSVDAVVLSHAHLDHSGMLPKLVNQGFNGPIYCTQATADLLDIMLRDSAGLYERDLERENLRRKRQGKKLLKPQYRMQDVERTLSLCVGLEYCEQVLLGANAKLRLHDAGHILGSAIVEITFNERGKDKCLVFSGDLGKRDAVLMNDPSYLKKANVVLMESTYGDREHKNEDDTLEQLESILAETWQRGGNVMIPSFAVGRTQELLFYLGCLHQQGKLDNWQIFLDSPMAIEVTRIYEKWVELLDPKDTAHLHLDHHKPLEDFLPNLFMAVTPEDSMAINKIARGAIVIAGSGMCNGGRIRHHFKQRIWNKNNTLIFVGFQARGTLGRILVDGAKHIKLFGEPYLVKARIETLGGFSAHAGQSGLIKWIGQFKPQPKVVLVHGEPLAQQALADKLWQEQQLAVEIPALNHSMVF</sequence>
<dbReference type="InterPro" id="IPR022712">
    <property type="entry name" value="Beta_Casp"/>
</dbReference>
<feature type="domain" description="Beta-Casp" evidence="3">
    <location>
        <begin position="255"/>
        <end position="383"/>
    </location>
</feature>
<dbReference type="Gene3D" id="3.60.15.10">
    <property type="entry name" value="Ribonuclease Z/Hydroxyacylglutathione hydrolase-like"/>
    <property type="match status" value="1"/>
</dbReference>
<evidence type="ECO:0000259" key="2">
    <source>
        <dbReference type="SMART" id="SM00849"/>
    </source>
</evidence>
<dbReference type="SUPFAM" id="SSF56281">
    <property type="entry name" value="Metallo-hydrolase/oxidoreductase"/>
    <property type="match status" value="1"/>
</dbReference>
<dbReference type="Pfam" id="PF07521">
    <property type="entry name" value="RMMBL"/>
    <property type="match status" value="1"/>
</dbReference>
<dbReference type="SMART" id="SM01027">
    <property type="entry name" value="Beta-Casp"/>
    <property type="match status" value="1"/>
</dbReference>
<reference evidence="4" key="2">
    <citation type="submission" date="2020-09" db="EMBL/GenBank/DDBJ databases">
        <authorList>
            <person name="Sun Q."/>
            <person name="Zhou Y."/>
        </authorList>
    </citation>
    <scope>NUCLEOTIDE SEQUENCE</scope>
    <source>
        <strain evidence="4">CGMCC 1.7086</strain>
    </source>
</reference>
<evidence type="ECO:0000256" key="1">
    <source>
        <dbReference type="ARBA" id="ARBA00022801"/>
    </source>
</evidence>
<name>A0A918DJI3_9ALTE</name>
<evidence type="ECO:0000313" key="4">
    <source>
        <dbReference type="EMBL" id="GGO69527.1"/>
    </source>
</evidence>
<organism evidence="4 5">
    <name type="scientific">Bowmanella pacifica</name>
    <dbReference type="NCBI Taxonomy" id="502051"/>
    <lineage>
        <taxon>Bacteria</taxon>
        <taxon>Pseudomonadati</taxon>
        <taxon>Pseudomonadota</taxon>
        <taxon>Gammaproteobacteria</taxon>
        <taxon>Alteromonadales</taxon>
        <taxon>Alteromonadaceae</taxon>
        <taxon>Bowmanella</taxon>
    </lineage>
</organism>
<dbReference type="CDD" id="cd16295">
    <property type="entry name" value="TTHA0252-CPSF-like_MBL-fold"/>
    <property type="match status" value="1"/>
</dbReference>
<dbReference type="AlphaFoldDB" id="A0A918DJI3"/>
<evidence type="ECO:0000259" key="3">
    <source>
        <dbReference type="SMART" id="SM01027"/>
    </source>
</evidence>
<comment type="caution">
    <text evidence="4">The sequence shown here is derived from an EMBL/GenBank/DDBJ whole genome shotgun (WGS) entry which is preliminary data.</text>
</comment>
<reference evidence="4" key="1">
    <citation type="journal article" date="2014" name="Int. J. Syst. Evol. Microbiol.">
        <title>Complete genome sequence of Corynebacterium casei LMG S-19264T (=DSM 44701T), isolated from a smear-ripened cheese.</title>
        <authorList>
            <consortium name="US DOE Joint Genome Institute (JGI-PGF)"/>
            <person name="Walter F."/>
            <person name="Albersmeier A."/>
            <person name="Kalinowski J."/>
            <person name="Ruckert C."/>
        </authorList>
    </citation>
    <scope>NUCLEOTIDE SEQUENCE</scope>
    <source>
        <strain evidence="4">CGMCC 1.7086</strain>
    </source>
</reference>